<keyword evidence="2" id="KW-0472">Membrane</keyword>
<evidence type="ECO:0000313" key="4">
    <source>
        <dbReference type="Proteomes" id="UP001242480"/>
    </source>
</evidence>
<evidence type="ECO:0000256" key="2">
    <source>
        <dbReference type="SAM" id="Phobius"/>
    </source>
</evidence>
<protein>
    <submittedName>
        <fullName evidence="3">Uncharacterized protein</fullName>
    </submittedName>
</protein>
<feature type="transmembrane region" description="Helical" evidence="2">
    <location>
        <begin position="41"/>
        <end position="63"/>
    </location>
</feature>
<feature type="region of interest" description="Disordered" evidence="1">
    <location>
        <begin position="1"/>
        <end position="23"/>
    </location>
</feature>
<reference evidence="3 4" key="1">
    <citation type="submission" date="2023-07" db="EMBL/GenBank/DDBJ databases">
        <title>Genomic Encyclopedia of Type Strains, Phase IV (KMG-IV): sequencing the most valuable type-strain genomes for metagenomic binning, comparative biology and taxonomic classification.</title>
        <authorList>
            <person name="Goeker M."/>
        </authorList>
    </citation>
    <scope>NUCLEOTIDE SEQUENCE [LARGE SCALE GENOMIC DNA]</scope>
    <source>
        <strain evidence="3 4">DSM 19619</strain>
    </source>
</reference>
<evidence type="ECO:0000313" key="3">
    <source>
        <dbReference type="EMBL" id="MDQ0474047.1"/>
    </source>
</evidence>
<evidence type="ECO:0000256" key="1">
    <source>
        <dbReference type="SAM" id="MobiDB-lite"/>
    </source>
</evidence>
<keyword evidence="2" id="KW-0812">Transmembrane</keyword>
<comment type="caution">
    <text evidence="3">The sequence shown here is derived from an EMBL/GenBank/DDBJ whole genome shotgun (WGS) entry which is preliminary data.</text>
</comment>
<gene>
    <name evidence="3" type="ORF">QO011_007086</name>
</gene>
<feature type="compositionally biased region" description="Basic and acidic residues" evidence="1">
    <location>
        <begin position="1"/>
        <end position="11"/>
    </location>
</feature>
<dbReference type="EMBL" id="JAUSVX010000020">
    <property type="protein sequence ID" value="MDQ0474047.1"/>
    <property type="molecule type" value="Genomic_DNA"/>
</dbReference>
<sequence>MTLQPHRDPNGSRDILAARSPASGRIPRARSALRRIGLDPAAAPALLPPAVYFHAAVLVLALARRLFRRRVIAAAGLARALRIANMLSKTGIGSHRRRSRPV</sequence>
<accession>A0ABU0JLQ2</accession>
<dbReference type="Proteomes" id="UP001242480">
    <property type="component" value="Unassembled WGS sequence"/>
</dbReference>
<proteinExistence type="predicted"/>
<organism evidence="3 4">
    <name type="scientific">Labrys wisconsinensis</name>
    <dbReference type="NCBI Taxonomy" id="425677"/>
    <lineage>
        <taxon>Bacteria</taxon>
        <taxon>Pseudomonadati</taxon>
        <taxon>Pseudomonadota</taxon>
        <taxon>Alphaproteobacteria</taxon>
        <taxon>Hyphomicrobiales</taxon>
        <taxon>Xanthobacteraceae</taxon>
        <taxon>Labrys</taxon>
    </lineage>
</organism>
<keyword evidence="2" id="KW-1133">Transmembrane helix</keyword>
<name>A0ABU0JLQ2_9HYPH</name>
<dbReference type="RefSeq" id="WP_307283022.1">
    <property type="nucleotide sequence ID" value="NZ_JAUSVX010000020.1"/>
</dbReference>
<keyword evidence="4" id="KW-1185">Reference proteome</keyword>